<protein>
    <submittedName>
        <fullName evidence="2">Uncharacterized protein</fullName>
    </submittedName>
</protein>
<dbReference type="EMBL" id="GL380001">
    <property type="protein sequence ID" value="EGT41782.1"/>
    <property type="molecule type" value="Genomic_DNA"/>
</dbReference>
<dbReference type="HOGENOM" id="CLU_1526509_0_0_1"/>
<gene>
    <name evidence="2" type="ORF">CAEBREN_07905</name>
</gene>
<dbReference type="AlphaFoldDB" id="G0P0K8"/>
<evidence type="ECO:0000256" key="1">
    <source>
        <dbReference type="SAM" id="MobiDB-lite"/>
    </source>
</evidence>
<name>G0P0K8_CAEBE</name>
<sequence>MTSRSQSESFDSDSDGLNSADEEYFECLEKKHEVWKERYKKIQQSFQKGDDIRSLSKMIKEKKKSFKEKKRAFVKRQEGKEEEIAEERDDVKLMREIRKVKKLEKNDLDKEAETLPRREKISEESRKKELELKQQKAEDNHFLLPAEEVKSKELENFERTKEKLRNSSIFLRNKID</sequence>
<evidence type="ECO:0000313" key="2">
    <source>
        <dbReference type="EMBL" id="EGT41782.1"/>
    </source>
</evidence>
<evidence type="ECO:0000313" key="3">
    <source>
        <dbReference type="Proteomes" id="UP000008068"/>
    </source>
</evidence>
<organism evidence="3">
    <name type="scientific">Caenorhabditis brenneri</name>
    <name type="common">Nematode worm</name>
    <dbReference type="NCBI Taxonomy" id="135651"/>
    <lineage>
        <taxon>Eukaryota</taxon>
        <taxon>Metazoa</taxon>
        <taxon>Ecdysozoa</taxon>
        <taxon>Nematoda</taxon>
        <taxon>Chromadorea</taxon>
        <taxon>Rhabditida</taxon>
        <taxon>Rhabditina</taxon>
        <taxon>Rhabditomorpha</taxon>
        <taxon>Rhabditoidea</taxon>
        <taxon>Rhabditidae</taxon>
        <taxon>Peloderinae</taxon>
        <taxon>Caenorhabditis</taxon>
    </lineage>
</organism>
<dbReference type="Proteomes" id="UP000008068">
    <property type="component" value="Unassembled WGS sequence"/>
</dbReference>
<feature type="region of interest" description="Disordered" evidence="1">
    <location>
        <begin position="108"/>
        <end position="143"/>
    </location>
</feature>
<reference evidence="3" key="1">
    <citation type="submission" date="2011-07" db="EMBL/GenBank/DDBJ databases">
        <authorList>
            <consortium name="Caenorhabditis brenneri Sequencing and Analysis Consortium"/>
            <person name="Wilson R.K."/>
        </authorList>
    </citation>
    <scope>NUCLEOTIDE SEQUENCE [LARGE SCALE GENOMIC DNA]</scope>
    <source>
        <strain evidence="3">PB2801</strain>
    </source>
</reference>
<accession>G0P0K8</accession>
<dbReference type="InParanoid" id="G0P0K8"/>
<keyword evidence="3" id="KW-1185">Reference proteome</keyword>
<proteinExistence type="predicted"/>